<gene>
    <name evidence="1" type="ORF">AWC14_24425</name>
</gene>
<dbReference type="Gene3D" id="1.20.1290.10">
    <property type="entry name" value="AhpD-like"/>
    <property type="match status" value="1"/>
</dbReference>
<keyword evidence="2" id="KW-1185">Reference proteome</keyword>
<organism evidence="1 2">
    <name type="scientific">Mycobacterium kyorinense</name>
    <dbReference type="NCBI Taxonomy" id="487514"/>
    <lineage>
        <taxon>Bacteria</taxon>
        <taxon>Bacillati</taxon>
        <taxon>Actinomycetota</taxon>
        <taxon>Actinomycetes</taxon>
        <taxon>Mycobacteriales</taxon>
        <taxon>Mycobacteriaceae</taxon>
        <taxon>Mycobacterium</taxon>
    </lineage>
</organism>
<proteinExistence type="predicted"/>
<evidence type="ECO:0000313" key="2">
    <source>
        <dbReference type="Proteomes" id="UP000193487"/>
    </source>
</evidence>
<dbReference type="AlphaFoldDB" id="A0A1X1Y9P8"/>
<dbReference type="Proteomes" id="UP000193487">
    <property type="component" value="Unassembled WGS sequence"/>
</dbReference>
<comment type="caution">
    <text evidence="1">The sequence shown here is derived from an EMBL/GenBank/DDBJ whole genome shotgun (WGS) entry which is preliminary data.</text>
</comment>
<dbReference type="InterPro" id="IPR029032">
    <property type="entry name" value="AhpD-like"/>
</dbReference>
<name>A0A1X1Y9P8_9MYCO</name>
<reference evidence="1 2" key="1">
    <citation type="submission" date="2016-01" db="EMBL/GenBank/DDBJ databases">
        <title>The new phylogeny of the genus Mycobacterium.</title>
        <authorList>
            <person name="Tarcisio F."/>
            <person name="Conor M."/>
            <person name="Antonella G."/>
            <person name="Elisabetta G."/>
            <person name="Giulia F.S."/>
            <person name="Sara T."/>
            <person name="Anna F."/>
            <person name="Clotilde B."/>
            <person name="Roberto B."/>
            <person name="Veronica D.S."/>
            <person name="Fabio R."/>
            <person name="Monica P."/>
            <person name="Olivier J."/>
            <person name="Enrico T."/>
            <person name="Nicola S."/>
        </authorList>
    </citation>
    <scope>NUCLEOTIDE SEQUENCE [LARGE SCALE GENOMIC DNA]</scope>
    <source>
        <strain evidence="1 2">DSM 45166</strain>
    </source>
</reference>
<dbReference type="SUPFAM" id="SSF69118">
    <property type="entry name" value="AhpD-like"/>
    <property type="match status" value="1"/>
</dbReference>
<evidence type="ECO:0000313" key="1">
    <source>
        <dbReference type="EMBL" id="ORW07843.1"/>
    </source>
</evidence>
<evidence type="ECO:0008006" key="3">
    <source>
        <dbReference type="Google" id="ProtNLM"/>
    </source>
</evidence>
<sequence>MVTVARANGCRMCSYIHQEWAIRAGVSDDEIAQLEGTHPAEFDRARWSAVGYARSLAENDFKQVPDQIFADAARYYSPGELRNIEVAALLMTMANRSVNTVDALFSRLRGVPVSQSLTSEIAITAALVAALPIGVPVLCLTLRKSPHRLVRDFRAFTDGEPTNSTR</sequence>
<accession>A0A1X1Y9P8</accession>
<dbReference type="OrthoDB" id="9808310at2"/>
<protein>
    <recommendedName>
        <fullName evidence="3">Carboxymuconolactone decarboxylase-like domain-containing protein</fullName>
    </recommendedName>
</protein>
<dbReference type="EMBL" id="LQPE01000038">
    <property type="protein sequence ID" value="ORW07843.1"/>
    <property type="molecule type" value="Genomic_DNA"/>
</dbReference>